<dbReference type="Proteomes" id="UP000629098">
    <property type="component" value="Unassembled WGS sequence"/>
</dbReference>
<evidence type="ECO:0000313" key="2">
    <source>
        <dbReference type="EMBL" id="MBD2773409.1"/>
    </source>
</evidence>
<comment type="caution">
    <text evidence="2">The sequence shown here is derived from an EMBL/GenBank/DDBJ whole genome shotgun (WGS) entry which is preliminary data.</text>
</comment>
<organism evidence="2 3">
    <name type="scientific">Iningainema tapete BLCC-T55</name>
    <dbReference type="NCBI Taxonomy" id="2748662"/>
    <lineage>
        <taxon>Bacteria</taxon>
        <taxon>Bacillati</taxon>
        <taxon>Cyanobacteriota</taxon>
        <taxon>Cyanophyceae</taxon>
        <taxon>Nostocales</taxon>
        <taxon>Scytonemataceae</taxon>
        <taxon>Iningainema tapete</taxon>
    </lineage>
</organism>
<dbReference type="EMBL" id="JACXAE010000053">
    <property type="protein sequence ID" value="MBD2773409.1"/>
    <property type="molecule type" value="Genomic_DNA"/>
</dbReference>
<keyword evidence="3" id="KW-1185">Reference proteome</keyword>
<feature type="signal peptide" evidence="1">
    <location>
        <begin position="1"/>
        <end position="26"/>
    </location>
</feature>
<gene>
    <name evidence="2" type="ORF">ICL16_15340</name>
</gene>
<dbReference type="RefSeq" id="WP_190829197.1">
    <property type="nucleotide sequence ID" value="NZ_CAWPPI010000053.1"/>
</dbReference>
<accession>A0A8J6XDM3</accession>
<name>A0A8J6XDM3_9CYAN</name>
<dbReference type="AlphaFoldDB" id="A0A8J6XDM3"/>
<protein>
    <submittedName>
        <fullName evidence="2">Uncharacterized protein</fullName>
    </submittedName>
</protein>
<proteinExistence type="predicted"/>
<sequence length="143" mass="16379">MGFQCKSLSAVIVLIATIAFSSVAVAQTKTINYEETNDVFNRAYFQNDPDFYENQTFQRQVNWIIGPGSFFRNSFPESEIARDAELVNIVYRDVLTQQVSNDPYLRTPDLPNPYNTSLLASPQLNAHKLRMGTEFRFETSLPR</sequence>
<reference evidence="2" key="1">
    <citation type="submission" date="2020-09" db="EMBL/GenBank/DDBJ databases">
        <title>Iningainema tapete sp. nov. (Scytonemataceae, Cyanobacteria) from greenhouses in central Florida (USA) produces two types of nodularin with biosynthetic potential for microcystin-LR and anabaenopeptins.</title>
        <authorList>
            <person name="Berthold D.E."/>
            <person name="Lefler F.W."/>
            <person name="Huang I.-S."/>
            <person name="Abdulla H."/>
            <person name="Zimba P.V."/>
            <person name="Laughinghouse H.D. IV."/>
        </authorList>
    </citation>
    <scope>NUCLEOTIDE SEQUENCE</scope>
    <source>
        <strain evidence="2">BLCCT55</strain>
    </source>
</reference>
<evidence type="ECO:0000256" key="1">
    <source>
        <dbReference type="SAM" id="SignalP"/>
    </source>
</evidence>
<evidence type="ECO:0000313" key="3">
    <source>
        <dbReference type="Proteomes" id="UP000629098"/>
    </source>
</evidence>
<keyword evidence="1" id="KW-0732">Signal</keyword>
<feature type="chain" id="PRO_5035230919" evidence="1">
    <location>
        <begin position="27"/>
        <end position="143"/>
    </location>
</feature>